<protein>
    <submittedName>
        <fullName evidence="3">DUF3488 domain-containing transglutaminase family protein</fullName>
    </submittedName>
</protein>
<keyword evidence="1" id="KW-1133">Transmembrane helix</keyword>
<dbReference type="Gene3D" id="3.10.620.30">
    <property type="match status" value="1"/>
</dbReference>
<dbReference type="InterPro" id="IPR021878">
    <property type="entry name" value="TgpA_N"/>
</dbReference>
<feature type="transmembrane region" description="Helical" evidence="1">
    <location>
        <begin position="559"/>
        <end position="582"/>
    </location>
</feature>
<reference evidence="3 4" key="1">
    <citation type="journal article" date="2020" name="Front. Cell. Infect. Microbiol.">
        <title>Characterization of Three Porcine Acinetobacter towneri Strains Co-Harboring tet(X3) and bla OXA-58.</title>
        <authorList>
            <person name="Ma J."/>
            <person name="Wang J."/>
            <person name="Feng J."/>
            <person name="Liu Y."/>
            <person name="Yang B."/>
            <person name="Li R."/>
            <person name="Bai L."/>
            <person name="He T."/>
            <person name="Wang X."/>
            <person name="Yang Z."/>
        </authorList>
    </citation>
    <scope>NUCLEOTIDE SEQUENCE [LARGE SCALE GENOMIC DNA]</scope>
    <source>
        <strain evidence="3 4">GX5</strain>
    </source>
</reference>
<dbReference type="InterPro" id="IPR052901">
    <property type="entry name" value="Bact_TGase-like"/>
</dbReference>
<keyword evidence="4" id="KW-1185">Reference proteome</keyword>
<gene>
    <name evidence="3" type="ORF">J4G45_09480</name>
</gene>
<evidence type="ECO:0000313" key="3">
    <source>
        <dbReference type="EMBL" id="QTD62994.1"/>
    </source>
</evidence>
<dbReference type="SUPFAM" id="SSF54001">
    <property type="entry name" value="Cysteine proteinases"/>
    <property type="match status" value="1"/>
</dbReference>
<evidence type="ECO:0000313" key="4">
    <source>
        <dbReference type="Proteomes" id="UP000663954"/>
    </source>
</evidence>
<feature type="transmembrane region" description="Helical" evidence="1">
    <location>
        <begin position="101"/>
        <end position="118"/>
    </location>
</feature>
<feature type="domain" description="Transglutaminase-like" evidence="2">
    <location>
        <begin position="413"/>
        <end position="483"/>
    </location>
</feature>
<dbReference type="InterPro" id="IPR038765">
    <property type="entry name" value="Papain-like_cys_pep_sf"/>
</dbReference>
<feature type="transmembrane region" description="Helical" evidence="1">
    <location>
        <begin position="170"/>
        <end position="188"/>
    </location>
</feature>
<organism evidence="3 4">
    <name type="scientific">Acinetobacter towneri</name>
    <dbReference type="NCBI Taxonomy" id="202956"/>
    <lineage>
        <taxon>Bacteria</taxon>
        <taxon>Pseudomonadati</taxon>
        <taxon>Pseudomonadota</taxon>
        <taxon>Gammaproteobacteria</taxon>
        <taxon>Moraxellales</taxon>
        <taxon>Moraxellaceae</taxon>
        <taxon>Acinetobacter</taxon>
    </lineage>
</organism>
<feature type="transmembrane region" description="Helical" evidence="1">
    <location>
        <begin position="54"/>
        <end position="71"/>
    </location>
</feature>
<proteinExistence type="predicted"/>
<feature type="transmembrane region" description="Helical" evidence="1">
    <location>
        <begin position="124"/>
        <end position="142"/>
    </location>
</feature>
<evidence type="ECO:0000259" key="2">
    <source>
        <dbReference type="SMART" id="SM00460"/>
    </source>
</evidence>
<evidence type="ECO:0000256" key="1">
    <source>
        <dbReference type="SAM" id="Phobius"/>
    </source>
</evidence>
<dbReference type="PANTHER" id="PTHR42736">
    <property type="entry name" value="PROTEIN-GLUTAMINE GAMMA-GLUTAMYLTRANSFERASE"/>
    <property type="match status" value="1"/>
</dbReference>
<dbReference type="InterPro" id="IPR002931">
    <property type="entry name" value="Transglutaminase-like"/>
</dbReference>
<dbReference type="Pfam" id="PF01841">
    <property type="entry name" value="Transglut_core"/>
    <property type="match status" value="1"/>
</dbReference>
<dbReference type="SMART" id="SM00460">
    <property type="entry name" value="TGc"/>
    <property type="match status" value="1"/>
</dbReference>
<feature type="transmembrane region" description="Helical" evidence="1">
    <location>
        <begin position="12"/>
        <end position="42"/>
    </location>
</feature>
<accession>A0ABX7TL21</accession>
<dbReference type="PANTHER" id="PTHR42736:SF1">
    <property type="entry name" value="PROTEIN-GLUTAMINE GAMMA-GLUTAMYLTRANSFERASE"/>
    <property type="match status" value="1"/>
</dbReference>
<feature type="transmembrane region" description="Helical" evidence="1">
    <location>
        <begin position="77"/>
        <end position="94"/>
    </location>
</feature>
<keyword evidence="1" id="KW-0472">Membrane</keyword>
<keyword evidence="1" id="KW-0812">Transmembrane</keyword>
<dbReference type="EMBL" id="CP071770">
    <property type="protein sequence ID" value="QTD62994.1"/>
    <property type="molecule type" value="Genomic_DNA"/>
</dbReference>
<dbReference type="Pfam" id="PF11992">
    <property type="entry name" value="TgpA_N"/>
    <property type="match status" value="1"/>
</dbReference>
<dbReference type="Proteomes" id="UP000663954">
    <property type="component" value="Chromosome"/>
</dbReference>
<name>A0ABX7TL21_9GAMM</name>
<sequence length="676" mass="77636">MMHNSIQQSILLSLILILAAHMLFSPVALSVIFGLMLLLLYLHYKNKTARISKVWTYGLTCCALASIYLSYKSLIGVEAGVALLSTFLFAKALESHTQRDLIILFNFALFVSASSFLYSQSMWMTVLVILCLISCLIGLYRIQKSAFSDYASRHSSSQDAKHDLKNVAKFIAYALPFFLLLFLFFPRLPPLWHVPIPDAKGVTGISDTMSPGDIAELSQSSALAFRIVGNMQQLPPRSKLYWRAMVLDQYDGRTWTSNFSNQQPVQAAQLQPEQVDFQYQYIAADPRAQWIMALEKSVPNQHGYVLRRDWSMVPQRQNGRIQPIALQWVGESARIQGDDAQNERYRRFSQRLNVQVQTQSDPKAQQFALQMFAQSQQQPERYVQNVLQWYRNNGFSYTLKPGMLGQNRVDEFLFQSKQGFCEHYASSFALLMRYVGIPARVVVGYQGGELAPDGQSWEVRQQDAHAWTEVLLNQQWVRIDPTAIIAPQRIDDGMQNLMADDRAVLGADTQMWQYQHSNFIRSLRVWSDYASYQWQSKVVGYDAESQRHWFGRLGLHSNYALAAVLVSSILMILAGYFGWIFWKKRQQGSRINRALDKFSKRLPAQLQKQDAETVSVWMQRLAAQVDANEQEAFKRLGVCYQQYSYAPEHDRVSEQVFFDLLKTCSDVLKKHRKDLS</sequence>